<evidence type="ECO:0000259" key="2">
    <source>
        <dbReference type="SMART" id="SM00100"/>
    </source>
</evidence>
<sequence>MGLQVDPSGVQSPLKMSRKMSEVDYIPTLDDQVIRQTSASAVKTSGTTKQWGRVKNVAHILSEAHLDDDEDLSQSERDDILCSPKRFGVDDFHKTAQLLMKSKKLAQKIKTRYNSARTAEKLKSKTAAEWQDLSEFALRPVEKMDKFDLKQVYQKMKRKKQMKIAVLQSQFISDLPEMSKMTVKEHLGRKISALERLKTSKFVVDPCQVPLEKENSCLSQPANSTSSRRQSKLRYSIDLDIAPVLPRLPNYNQGVEPMAQVRLSSIDIDREIAVSRNRERLESELELPIDRLARLTLLRNNVQTINGKFLKLAQGKRKEGGTKTDTEQEEETPYYAPSRFTQNGMAQSFFKKYARIVVIVTQWINMIMSKQNDFEKELKSFVDIANEVEEKAVTTALHDTALTFDKKLFKANTEISLSTEVRKILTTSWQSRTPQMIKQVMNGLQSLRSLSEYPVSTQAKLCKVAWYQTIGAKKLIVRQGHHAESFYFILSGTAFVKKMIQDPVTGEPKAQVAARLTKGHSFGEIGLLFDTLRTATVESATPMELLVIGKEDFVRIFMKAENPDDEPEHIKFLKQIPFISSWPLEVLKLEAGACLTHYFKRGSLVTDNDRHSEWIYFIMSGSCEVLKKLKAVKARNLREIRPKSDIMSDIILPELGTSNPHAKIDSGRRRYQRRTIHPEVFEDMTNYYDSLRKKYKAISNEGQTKPAKPQLKEDTDIELDDMPTQADLQLPKMFTQTASARKFSLTERPARVRFLDEGGNTVFNVGEEEEVEDVFTLVPAVPLNNERPASRAKFDENFPKLQPENFNFMWSPVLNQSADQSRLPSREKLSQQYRPTSRMTSYMAPPNPPEDVFVKVELLQTKECFVSRGAEVIMLSKKVFLKYADQVCRLRLRDMIKVYPPENAMQENMQLEADWSAYKGDVLTNYITHMKSKRDNMEPKPRCKSNMY</sequence>
<name>A0ABY7DP19_MYAAR</name>
<accession>A0ABY7DP19</accession>
<dbReference type="Pfam" id="PF00027">
    <property type="entry name" value="cNMP_binding"/>
    <property type="match status" value="1"/>
</dbReference>
<evidence type="ECO:0000313" key="3">
    <source>
        <dbReference type="EMBL" id="WAQ99451.1"/>
    </source>
</evidence>
<dbReference type="InterPro" id="IPR018488">
    <property type="entry name" value="cNMP-bd_CS"/>
</dbReference>
<evidence type="ECO:0000256" key="1">
    <source>
        <dbReference type="SAM" id="MobiDB-lite"/>
    </source>
</evidence>
<evidence type="ECO:0000313" key="4">
    <source>
        <dbReference type="Proteomes" id="UP001164746"/>
    </source>
</evidence>
<organism evidence="3 4">
    <name type="scientific">Mya arenaria</name>
    <name type="common">Soft-shell clam</name>
    <dbReference type="NCBI Taxonomy" id="6604"/>
    <lineage>
        <taxon>Eukaryota</taxon>
        <taxon>Metazoa</taxon>
        <taxon>Spiralia</taxon>
        <taxon>Lophotrochozoa</taxon>
        <taxon>Mollusca</taxon>
        <taxon>Bivalvia</taxon>
        <taxon>Autobranchia</taxon>
        <taxon>Heteroconchia</taxon>
        <taxon>Euheterodonta</taxon>
        <taxon>Imparidentia</taxon>
        <taxon>Neoheterodontei</taxon>
        <taxon>Myida</taxon>
        <taxon>Myoidea</taxon>
        <taxon>Myidae</taxon>
        <taxon>Mya</taxon>
    </lineage>
</organism>
<protein>
    <submittedName>
        <fullName evidence="3">CNBD2-like protein</fullName>
    </submittedName>
</protein>
<dbReference type="InterPro" id="IPR018490">
    <property type="entry name" value="cNMP-bd_dom_sf"/>
</dbReference>
<dbReference type="InterPro" id="IPR014710">
    <property type="entry name" value="RmlC-like_jellyroll"/>
</dbReference>
<reference evidence="3" key="1">
    <citation type="submission" date="2022-11" db="EMBL/GenBank/DDBJ databases">
        <title>Centuries of genome instability and evolution in soft-shell clam transmissible cancer (bioRxiv).</title>
        <authorList>
            <person name="Hart S.F.M."/>
            <person name="Yonemitsu M.A."/>
            <person name="Giersch R.M."/>
            <person name="Beal B.F."/>
            <person name="Arriagada G."/>
            <person name="Davis B.W."/>
            <person name="Ostrander E.A."/>
            <person name="Goff S.P."/>
            <person name="Metzger M.J."/>
        </authorList>
    </citation>
    <scope>NUCLEOTIDE SEQUENCE</scope>
    <source>
        <strain evidence="3">MELC-2E11</strain>
        <tissue evidence="3">Siphon/mantle</tissue>
    </source>
</reference>
<feature type="region of interest" description="Disordered" evidence="1">
    <location>
        <begin position="820"/>
        <end position="846"/>
    </location>
</feature>
<feature type="compositionally biased region" description="Polar residues" evidence="1">
    <location>
        <begin position="830"/>
        <end position="840"/>
    </location>
</feature>
<proteinExistence type="predicted"/>
<dbReference type="PANTHER" id="PTHR23011">
    <property type="entry name" value="CYCLIC NUCLEOTIDE-BINDING DOMAIN CONTAINING PROTEIN"/>
    <property type="match status" value="1"/>
</dbReference>
<dbReference type="EMBL" id="CP111014">
    <property type="protein sequence ID" value="WAQ99451.1"/>
    <property type="molecule type" value="Genomic_DNA"/>
</dbReference>
<dbReference type="PROSITE" id="PS00889">
    <property type="entry name" value="CNMP_BINDING_2"/>
    <property type="match status" value="1"/>
</dbReference>
<keyword evidence="4" id="KW-1185">Reference proteome</keyword>
<dbReference type="SMART" id="SM00100">
    <property type="entry name" value="cNMP"/>
    <property type="match status" value="1"/>
</dbReference>
<gene>
    <name evidence="3" type="ORF">MAR_023824</name>
</gene>
<dbReference type="Proteomes" id="UP001164746">
    <property type="component" value="Chromosome 3"/>
</dbReference>
<dbReference type="Gene3D" id="2.60.120.10">
    <property type="entry name" value="Jelly Rolls"/>
    <property type="match status" value="2"/>
</dbReference>
<dbReference type="PANTHER" id="PTHR23011:SF28">
    <property type="entry name" value="CYCLIC NUCLEOTIDE-BINDING DOMAIN CONTAINING PROTEIN"/>
    <property type="match status" value="1"/>
</dbReference>
<dbReference type="SUPFAM" id="SSF51206">
    <property type="entry name" value="cAMP-binding domain-like"/>
    <property type="match status" value="2"/>
</dbReference>
<dbReference type="CDD" id="cd00038">
    <property type="entry name" value="CAP_ED"/>
    <property type="match status" value="1"/>
</dbReference>
<dbReference type="InterPro" id="IPR000595">
    <property type="entry name" value="cNMP-bd_dom"/>
</dbReference>
<feature type="domain" description="Cyclic nucleotide-binding" evidence="2">
    <location>
        <begin position="449"/>
        <end position="574"/>
    </location>
</feature>